<organism evidence="3">
    <name type="scientific">marine sediment metagenome</name>
    <dbReference type="NCBI Taxonomy" id="412755"/>
    <lineage>
        <taxon>unclassified sequences</taxon>
        <taxon>metagenomes</taxon>
        <taxon>ecological metagenomes</taxon>
    </lineage>
</organism>
<feature type="domain" description="4'-phosphopantetheinyl transferase" evidence="2">
    <location>
        <begin position="125"/>
        <end position="228"/>
    </location>
</feature>
<reference evidence="3" key="1">
    <citation type="journal article" date="2015" name="Nature">
        <title>Complex archaea that bridge the gap between prokaryotes and eukaryotes.</title>
        <authorList>
            <person name="Spang A."/>
            <person name="Saw J.H."/>
            <person name="Jorgensen S.L."/>
            <person name="Zaremba-Niedzwiedzka K."/>
            <person name="Martijn J."/>
            <person name="Lind A.E."/>
            <person name="van Eijk R."/>
            <person name="Schleper C."/>
            <person name="Guy L."/>
            <person name="Ettema T.J."/>
        </authorList>
    </citation>
    <scope>NUCLEOTIDE SEQUENCE</scope>
</reference>
<dbReference type="InterPro" id="IPR008278">
    <property type="entry name" value="4-PPantetheinyl_Trfase_dom"/>
</dbReference>
<dbReference type="GO" id="GO:0005829">
    <property type="term" value="C:cytosol"/>
    <property type="evidence" value="ECO:0007669"/>
    <property type="project" value="TreeGrafter"/>
</dbReference>
<keyword evidence="1" id="KW-0808">Transferase</keyword>
<dbReference type="SUPFAM" id="SSF56214">
    <property type="entry name" value="4'-phosphopantetheinyl transferase"/>
    <property type="match status" value="2"/>
</dbReference>
<name>A0A0F9WNN4_9ZZZZ</name>
<dbReference type="AlphaFoldDB" id="A0A0F9WNN4"/>
<comment type="caution">
    <text evidence="3">The sequence shown here is derived from an EMBL/GenBank/DDBJ whole genome shotgun (WGS) entry which is preliminary data.</text>
</comment>
<dbReference type="InterPro" id="IPR050559">
    <property type="entry name" value="P-Pant_transferase_sf"/>
</dbReference>
<evidence type="ECO:0000256" key="1">
    <source>
        <dbReference type="ARBA" id="ARBA00022679"/>
    </source>
</evidence>
<dbReference type="PANTHER" id="PTHR12215">
    <property type="entry name" value="PHOSPHOPANTETHEINE TRANSFERASE"/>
    <property type="match status" value="1"/>
</dbReference>
<evidence type="ECO:0000313" key="3">
    <source>
        <dbReference type="EMBL" id="KKN80278.1"/>
    </source>
</evidence>
<dbReference type="InterPro" id="IPR037143">
    <property type="entry name" value="4-PPantetheinyl_Trfase_dom_sf"/>
</dbReference>
<dbReference type="GO" id="GO:0019878">
    <property type="term" value="P:lysine biosynthetic process via aminoadipic acid"/>
    <property type="evidence" value="ECO:0007669"/>
    <property type="project" value="TreeGrafter"/>
</dbReference>
<accession>A0A0F9WNN4</accession>
<protein>
    <recommendedName>
        <fullName evidence="2">4'-phosphopantetheinyl transferase domain-containing protein</fullName>
    </recommendedName>
</protein>
<proteinExistence type="predicted"/>
<sequence length="278" mass="30821">MQTADREAPPHAPFLPLDGIDVWLTFLPEVAPALHAPYRALLDAGERQRYERYRVDGAREEFLVGKALVRATLSRYRPVPPDAWRFTANRHGRPDISGGDDDGLTFNLSHTRGLAALAVARRCDLGIDVETVGRDSAVRDLAGRYFSPVEASYVRAADGPDLRERFFAFWTLKEAYIKARGMGLALPLDGFSFDLEGETPTIGFAPSCPDDPARWTFLRRRVSAEHRLALAVSPRDRLPPIRFLRTVPLTDLIEELEPVVMPLDAMARSDADAGGPAS</sequence>
<evidence type="ECO:0000259" key="2">
    <source>
        <dbReference type="Pfam" id="PF01648"/>
    </source>
</evidence>
<dbReference type="GO" id="GO:0008897">
    <property type="term" value="F:holo-[acyl-carrier-protein] synthase activity"/>
    <property type="evidence" value="ECO:0007669"/>
    <property type="project" value="InterPro"/>
</dbReference>
<dbReference type="Gene3D" id="3.90.470.20">
    <property type="entry name" value="4'-phosphopantetheinyl transferase domain"/>
    <property type="match status" value="2"/>
</dbReference>
<dbReference type="EMBL" id="LAZR01000233">
    <property type="protein sequence ID" value="KKN80278.1"/>
    <property type="molecule type" value="Genomic_DNA"/>
</dbReference>
<dbReference type="GO" id="GO:0000287">
    <property type="term" value="F:magnesium ion binding"/>
    <property type="evidence" value="ECO:0007669"/>
    <property type="project" value="InterPro"/>
</dbReference>
<dbReference type="PANTHER" id="PTHR12215:SF10">
    <property type="entry name" value="L-AMINOADIPATE-SEMIALDEHYDE DEHYDROGENASE-PHOSPHOPANTETHEINYL TRANSFERASE"/>
    <property type="match status" value="1"/>
</dbReference>
<dbReference type="Pfam" id="PF01648">
    <property type="entry name" value="ACPS"/>
    <property type="match status" value="1"/>
</dbReference>
<gene>
    <name evidence="3" type="ORF">LCGC14_0331110</name>
</gene>